<dbReference type="EMBL" id="BDQG01000001">
    <property type="protein sequence ID" value="GAW68132.1"/>
    <property type="molecule type" value="Genomic_DNA"/>
</dbReference>
<dbReference type="Gene3D" id="3.40.50.2300">
    <property type="match status" value="1"/>
</dbReference>
<dbReference type="Gene3D" id="3.30.450.40">
    <property type="match status" value="1"/>
</dbReference>
<dbReference type="Pfam" id="PF14332">
    <property type="entry name" value="DUF4388"/>
    <property type="match status" value="1"/>
</dbReference>
<dbReference type="SUPFAM" id="SSF52172">
    <property type="entry name" value="CheY-like"/>
    <property type="match status" value="1"/>
</dbReference>
<dbReference type="GO" id="GO:0016301">
    <property type="term" value="F:kinase activity"/>
    <property type="evidence" value="ECO:0007669"/>
    <property type="project" value="UniProtKB-KW"/>
</dbReference>
<dbReference type="InterPro" id="IPR011006">
    <property type="entry name" value="CheY-like_superfamily"/>
</dbReference>
<feature type="domain" description="PatA-like N-terminal" evidence="1">
    <location>
        <begin position="5"/>
        <end position="171"/>
    </location>
</feature>
<keyword evidence="2" id="KW-0418">Kinase</keyword>
<evidence type="ECO:0000313" key="2">
    <source>
        <dbReference type="EMBL" id="GAW68132.1"/>
    </source>
</evidence>
<dbReference type="InterPro" id="IPR029016">
    <property type="entry name" value="GAF-like_dom_sf"/>
</dbReference>
<evidence type="ECO:0000313" key="3">
    <source>
        <dbReference type="Proteomes" id="UP000194153"/>
    </source>
</evidence>
<protein>
    <submittedName>
        <fullName evidence="2">Histidine kinase</fullName>
    </submittedName>
</protein>
<organism evidence="2 3">
    <name type="scientific">Geoanaerobacter pelophilus</name>
    <dbReference type="NCBI Taxonomy" id="60036"/>
    <lineage>
        <taxon>Bacteria</taxon>
        <taxon>Pseudomonadati</taxon>
        <taxon>Thermodesulfobacteriota</taxon>
        <taxon>Desulfuromonadia</taxon>
        <taxon>Geobacterales</taxon>
        <taxon>Geobacteraceae</taxon>
        <taxon>Geoanaerobacter</taxon>
    </lineage>
</organism>
<dbReference type="SUPFAM" id="SSF160246">
    <property type="entry name" value="EspE N-terminal domain-like"/>
    <property type="match status" value="1"/>
</dbReference>
<keyword evidence="2" id="KW-0808">Transferase</keyword>
<comment type="caution">
    <text evidence="2">The sequence shown here is derived from an EMBL/GenBank/DDBJ whole genome shotgun (WGS) entry which is preliminary data.</text>
</comment>
<dbReference type="RefSeq" id="WP_085814303.1">
    <property type="nucleotide sequence ID" value="NZ_BDQG01000001.1"/>
</dbReference>
<keyword evidence="3" id="KW-1185">Reference proteome</keyword>
<dbReference type="Proteomes" id="UP000194153">
    <property type="component" value="Unassembled WGS sequence"/>
</dbReference>
<accession>A0ABQ0MM22</accession>
<dbReference type="PANTHER" id="PTHR36304">
    <property type="entry name" value="DOMAIN GTPASE-ACTIVATING PROTEIN, PUTATIVE-RELATED-RELATED"/>
    <property type="match status" value="1"/>
</dbReference>
<dbReference type="SUPFAM" id="SSF55781">
    <property type="entry name" value="GAF domain-like"/>
    <property type="match status" value="1"/>
</dbReference>
<dbReference type="InterPro" id="IPR025497">
    <property type="entry name" value="PatA-like_N"/>
</dbReference>
<reference evidence="3" key="1">
    <citation type="submission" date="2017-05" db="EMBL/GenBank/DDBJ databases">
        <title>Draft genome sequence of Geobacter pelophilus, a iron(III)-reducing bacteria.</title>
        <authorList>
            <person name="Aoyagi T."/>
            <person name="Koike H."/>
            <person name="Morita T."/>
            <person name="Sato Y."/>
            <person name="Habe H."/>
            <person name="Hori T."/>
        </authorList>
    </citation>
    <scope>NUCLEOTIDE SEQUENCE [LARGE SCALE GENOMIC DNA]</scope>
    <source>
        <strain evidence="3">Drf2</strain>
    </source>
</reference>
<name>A0ABQ0MM22_9BACT</name>
<sequence>MSFDGDLEHLPIVDVIQLLHATGKSGTLTLKSAKGESQLVFLDGFVVSANHVNNSVRIGQIMLGMGLITKENLDLALKEQRSAGPQRKPIIQTLIEGGMVKTSDAYKGLEALIEMTIVEVLTWTRGTFSLDVTKSIVSDDYRYFPEKVKQEIHLNTQNLLMDALRIYDERKRDGTLTPEAMFGTAEPSLAEAPTGAGEISAADLGLEELDELERRIPQHFAPLTQELPDTPASRLRDELSGIPAEEQQKLLRYLEQLASRPEKGGATGVVLYTGDKVLRECVGAVCGASFLCATDDPSQVDAVLDQALSRQRLPLLLVDAGDSRERGEGADFLALLQQRRGRYPDLPVVVLSSPGDYGLFARVLEAGASAFLPRATRKERPESFIADTIESCRALAAYLEKRVEEPGPALLPRFRSSFLDLSEQRDPPEVTFSLLQAACGFFQRGVTLVVVRSELIAERAIGTSDTGAVTSVKLRIPTGEPSLYQRALEGEIYYGDADRAVRETIFPAIGAPASSRILLLPVRSFGRVIAVIYADFGSSAGADPQLQLLEILSLHAGLIIDNVLYRKRCAQK</sequence>
<proteinExistence type="predicted"/>
<dbReference type="PANTHER" id="PTHR36304:SF4">
    <property type="entry name" value="DUF4388 DOMAIN-CONTAINING PROTEIN"/>
    <property type="match status" value="1"/>
</dbReference>
<gene>
    <name evidence="2" type="ORF">GPEL0_01r4323</name>
</gene>
<evidence type="ECO:0000259" key="1">
    <source>
        <dbReference type="Pfam" id="PF14332"/>
    </source>
</evidence>
<dbReference type="InterPro" id="IPR037257">
    <property type="entry name" value="T2SS_E_N_sf"/>
</dbReference>